<dbReference type="AlphaFoldDB" id="A0A449E7Z2"/>
<sequence>MYLSSEYLKRFDKDLYYKILLLESFEDHQWHTIAELAQTVQLDARSVAKYLNELTKNYHQFNESSQTLFMKTPRSGYSFYDTLDSIEHERFLIFLVQSTLKYQLLHDIFFEEFHTIYQFAQKQYISESTARRKINEWREQLKNYGIYLQRGTYVVQGEEEIIRLYLHMTFWQLFRGKIWPFVTISQLDVKKIAEQIMAFFNVRLNEIKKRRLEYMLGAFFLRKSQKHYVSLNERKRQLITDNPMFQKFCHWMQPVFPNYFQNEEELGALFLVLMTREEYYTDEDIREEMFAFHRRRQTPPYHALYEAKEALALYQVEQGLSEEPLTKEAETYLFSSHLFAYLFPEAKETIDGNDSDFINHLMIENSEIIQWLDLFFETEQKVDQLAFQNTSFLMGRYLTVLKTMGAFTPKLPQITILLMTDFPLFEEQLLIEDLHRFFRNVYCLKFLPTDYRGREVDLLLSTSKVHRKPWSDLEYFIVNGELQLNDYIQLYQKFVLIQDRKDKERNEINDI</sequence>
<comment type="caution">
    <text evidence="3">The sequence shown here is derived from an EMBL/GenBank/DDBJ whole genome shotgun (WGS) entry which is preliminary data.</text>
</comment>
<dbReference type="InterPro" id="IPR007737">
    <property type="entry name" value="Mga_HTH"/>
</dbReference>
<keyword evidence="2" id="KW-0804">Transcription</keyword>
<dbReference type="Gene3D" id="1.10.10.10">
    <property type="entry name" value="Winged helix-like DNA-binding domain superfamily/Winged helix DNA-binding domain"/>
    <property type="match status" value="1"/>
</dbReference>
<name>A0A449E7Z2_ENTHR</name>
<keyword evidence="1" id="KW-0805">Transcription regulation</keyword>
<dbReference type="RefSeq" id="WP_010736825.1">
    <property type="nucleotide sequence ID" value="NZ_AP027299.1"/>
</dbReference>
<accession>A0A449E7Z2</accession>
<dbReference type="PANTHER" id="PTHR30185:SF13">
    <property type="entry name" value="LICABCH OPERON REGULATOR-RELATED"/>
    <property type="match status" value="1"/>
</dbReference>
<protein>
    <submittedName>
        <fullName evidence="3">M protein trans-acting positive regulator</fullName>
    </submittedName>
</protein>
<evidence type="ECO:0000256" key="2">
    <source>
        <dbReference type="ARBA" id="ARBA00023163"/>
    </source>
</evidence>
<dbReference type="InterPro" id="IPR036388">
    <property type="entry name" value="WH-like_DNA-bd_sf"/>
</dbReference>
<dbReference type="EMBL" id="CABEEP010000001">
    <property type="protein sequence ID" value="VTQ58472.1"/>
    <property type="molecule type" value="Genomic_DNA"/>
</dbReference>
<evidence type="ECO:0000256" key="1">
    <source>
        <dbReference type="ARBA" id="ARBA00023015"/>
    </source>
</evidence>
<dbReference type="Proteomes" id="UP000352698">
    <property type="component" value="Unassembled WGS sequence"/>
</dbReference>
<reference evidence="3 4" key="1">
    <citation type="submission" date="2019-05" db="EMBL/GenBank/DDBJ databases">
        <authorList>
            <consortium name="Pathogen Informatics"/>
        </authorList>
    </citation>
    <scope>NUCLEOTIDE SEQUENCE [LARGE SCALE GENOMIC DNA]</scope>
    <source>
        <strain evidence="3 4">NCTC12204</strain>
    </source>
</reference>
<evidence type="ECO:0000313" key="3">
    <source>
        <dbReference type="EMBL" id="VTQ58472.1"/>
    </source>
</evidence>
<dbReference type="Pfam" id="PF05043">
    <property type="entry name" value="Mga"/>
    <property type="match status" value="1"/>
</dbReference>
<dbReference type="PANTHER" id="PTHR30185">
    <property type="entry name" value="CRYPTIC BETA-GLUCOSIDE BGL OPERON ANTITERMINATOR"/>
    <property type="match status" value="1"/>
</dbReference>
<organism evidence="3 4">
    <name type="scientific">Enterococcus hirae</name>
    <dbReference type="NCBI Taxonomy" id="1354"/>
    <lineage>
        <taxon>Bacteria</taxon>
        <taxon>Bacillati</taxon>
        <taxon>Bacillota</taxon>
        <taxon>Bacilli</taxon>
        <taxon>Lactobacillales</taxon>
        <taxon>Enterococcaceae</taxon>
        <taxon>Enterococcus</taxon>
    </lineage>
</organism>
<gene>
    <name evidence="3" type="ORF">NCTC12204_00131</name>
</gene>
<evidence type="ECO:0000313" key="4">
    <source>
        <dbReference type="Proteomes" id="UP000352698"/>
    </source>
</evidence>
<dbReference type="InterPro" id="IPR050661">
    <property type="entry name" value="BglG_antiterminators"/>
</dbReference>
<proteinExistence type="predicted"/>